<protein>
    <submittedName>
        <fullName evidence="1">Uncharacterized protein</fullName>
    </submittedName>
</protein>
<name>A0A9D5JYX5_9BACT</name>
<reference evidence="1" key="1">
    <citation type="submission" date="2019-11" db="EMBL/GenBank/DDBJ databases">
        <title>Microbial mats filling the niche in hypersaline microbial mats.</title>
        <authorList>
            <person name="Wong H.L."/>
            <person name="Macleod F.I."/>
            <person name="White R.A. III"/>
            <person name="Burns B.P."/>
        </authorList>
    </citation>
    <scope>NUCLEOTIDE SEQUENCE</scope>
    <source>
        <strain evidence="1">Rbin_158</strain>
    </source>
</reference>
<gene>
    <name evidence="1" type="ORF">GF339_17100</name>
</gene>
<sequence length="357" mass="41411">MHQLDTSRTRLKTSIRSLHGLVPFRIVQHFLRERNFPTSRSWADVADNIVNSCDERDALRATDALLTLYEEYKIWGKKVVALFPMTAQIPEILRKLPPLEENPYSATYPLPLPEHRLRKLPEIPCLVAVRDIGEGLILVFCSPRYKVVREQLSLEHLRETYIEQYKSFDELFAVRKTITQAYDVVYIPRNQTPVQVRVDCLQFRHTRSADKYLDSVLVALASLVNIHTVAFPLKKPINLFPLIRKIYDNPKEGRVCEISFECSTQARHHQHFRQVRADLRNEVYHRAGLEAVGMISPYLLAVAWDKDEQGNPLEAEIVLPGNRKMLRDAKPLTRAFIPKAVSREAFDFAIRRIQSYL</sequence>
<organism evidence="1 2">
    <name type="scientific">candidate division KSB3 bacterium</name>
    <dbReference type="NCBI Taxonomy" id="2044937"/>
    <lineage>
        <taxon>Bacteria</taxon>
        <taxon>candidate division KSB3</taxon>
    </lineage>
</organism>
<evidence type="ECO:0000313" key="2">
    <source>
        <dbReference type="Proteomes" id="UP000649604"/>
    </source>
</evidence>
<evidence type="ECO:0000313" key="1">
    <source>
        <dbReference type="EMBL" id="MBD3326306.1"/>
    </source>
</evidence>
<dbReference type="AlphaFoldDB" id="A0A9D5JYX5"/>
<accession>A0A9D5JYX5</accession>
<proteinExistence type="predicted"/>
<dbReference type="Proteomes" id="UP000649604">
    <property type="component" value="Unassembled WGS sequence"/>
</dbReference>
<comment type="caution">
    <text evidence="1">The sequence shown here is derived from an EMBL/GenBank/DDBJ whole genome shotgun (WGS) entry which is preliminary data.</text>
</comment>
<dbReference type="EMBL" id="WJJP01000558">
    <property type="protein sequence ID" value="MBD3326306.1"/>
    <property type="molecule type" value="Genomic_DNA"/>
</dbReference>